<evidence type="ECO:0000313" key="1">
    <source>
        <dbReference type="EMBL" id="MFH8547119.1"/>
    </source>
</evidence>
<gene>
    <name evidence="1" type="ORF">ACH4F9_19130</name>
</gene>
<dbReference type="Proteomes" id="UP001610818">
    <property type="component" value="Unassembled WGS sequence"/>
</dbReference>
<dbReference type="EMBL" id="JBIRGQ010000003">
    <property type="protein sequence ID" value="MFH8547119.1"/>
    <property type="molecule type" value="Genomic_DNA"/>
</dbReference>
<keyword evidence="2" id="KW-1185">Reference proteome</keyword>
<name>A0ABW7QSG8_9ACTN</name>
<organism evidence="1 2">
    <name type="scientific">Streptomyces longisporoflavus</name>
    <dbReference type="NCBI Taxonomy" id="28044"/>
    <lineage>
        <taxon>Bacteria</taxon>
        <taxon>Bacillati</taxon>
        <taxon>Actinomycetota</taxon>
        <taxon>Actinomycetes</taxon>
        <taxon>Kitasatosporales</taxon>
        <taxon>Streptomycetaceae</taxon>
        <taxon>Streptomyces</taxon>
    </lineage>
</organism>
<comment type="caution">
    <text evidence="1">The sequence shown here is derived from an EMBL/GenBank/DDBJ whole genome shotgun (WGS) entry which is preliminary data.</text>
</comment>
<reference evidence="1 2" key="1">
    <citation type="submission" date="2024-10" db="EMBL/GenBank/DDBJ databases">
        <title>The Natural Products Discovery Center: Release of the First 8490 Sequenced Strains for Exploring Actinobacteria Biosynthetic Diversity.</title>
        <authorList>
            <person name="Kalkreuter E."/>
            <person name="Kautsar S.A."/>
            <person name="Yang D."/>
            <person name="Bader C.D."/>
            <person name="Teijaro C.N."/>
            <person name="Fluegel L."/>
            <person name="Davis C.M."/>
            <person name="Simpson J.R."/>
            <person name="Lauterbach L."/>
            <person name="Steele A.D."/>
            <person name="Gui C."/>
            <person name="Meng S."/>
            <person name="Li G."/>
            <person name="Viehrig K."/>
            <person name="Ye F."/>
            <person name="Su P."/>
            <person name="Kiefer A.F."/>
            <person name="Nichols A."/>
            <person name="Cepeda A.J."/>
            <person name="Yan W."/>
            <person name="Fan B."/>
            <person name="Jiang Y."/>
            <person name="Adhikari A."/>
            <person name="Zheng C.-J."/>
            <person name="Schuster L."/>
            <person name="Cowan T.M."/>
            <person name="Smanski M.J."/>
            <person name="Chevrette M.G."/>
            <person name="De Carvalho L.P.S."/>
            <person name="Shen B."/>
        </authorList>
    </citation>
    <scope>NUCLEOTIDE SEQUENCE [LARGE SCALE GENOMIC DNA]</scope>
    <source>
        <strain evidence="1 2">NPDC017990</strain>
    </source>
</reference>
<evidence type="ECO:0000313" key="2">
    <source>
        <dbReference type="Proteomes" id="UP001610818"/>
    </source>
</evidence>
<sequence length="147" mass="16009">MTVMTDTTTGEQLAQSLLKDVDDARERAATRLLGAHHDGVWLRRFTGDPDLAAAAGRPLIDRTGACPVVDWAAVRKLRLSLGWSRRASTGDLAVLEFACSLLGSGAIELRHVMRAVDRDTFQLLLRAMEEAARADSPDPRTRVTLSA</sequence>
<proteinExistence type="predicted"/>
<accession>A0ABW7QSG8</accession>
<protein>
    <submittedName>
        <fullName evidence="1">Uncharacterized protein</fullName>
    </submittedName>
</protein>
<dbReference type="RefSeq" id="WP_397713017.1">
    <property type="nucleotide sequence ID" value="NZ_JBIRGN010000003.1"/>
</dbReference>